<protein>
    <submittedName>
        <fullName evidence="1">AbiD1</fullName>
    </submittedName>
</protein>
<name>Q48717_9LACT</name>
<dbReference type="InterPro" id="IPR011664">
    <property type="entry name" value="Abi_system_AbiD/AbiF-like"/>
</dbReference>
<dbReference type="InterPro" id="IPR017034">
    <property type="entry name" value="Abi_system_AbiD/AbiF"/>
</dbReference>
<organism evidence="1">
    <name type="scientific">Lactococcus lactis</name>
    <dbReference type="NCBI Taxonomy" id="1358"/>
    <lineage>
        <taxon>Bacteria</taxon>
        <taxon>Bacillati</taxon>
        <taxon>Bacillota</taxon>
        <taxon>Bacilli</taxon>
        <taxon>Lactobacillales</taxon>
        <taxon>Streptococcaceae</taxon>
        <taxon>Lactococcus</taxon>
    </lineage>
</organism>
<dbReference type="EMBL" id="AF116286">
    <property type="protein sequence ID" value="AAA79209.2"/>
    <property type="molecule type" value="Genomic_DNA"/>
</dbReference>
<dbReference type="Pfam" id="PF07751">
    <property type="entry name" value="Abi_2"/>
    <property type="match status" value="1"/>
</dbReference>
<reference evidence="1" key="2">
    <citation type="submission" date="1998-12" db="EMBL/GenBank/DDBJ databases">
        <title>Complete nucleotide sequence of pIL105 encoding lactococcal phage abortive infection.</title>
        <authorList>
            <person name="Anba-Mondoloni J."/>
        </authorList>
    </citation>
    <scope>NUCLEOTIDE SEQUENCE</scope>
    <source>
        <strain evidence="1">IL964</strain>
        <plasmid evidence="1">pIL105</plasmid>
    </source>
</reference>
<sequence length="351" mass="42111">MKNKQLQKYKRTSMNIFRTKYRRIISSSHYIKRDKIPKINNGLLIKEDLKDFYSFEKIKKKIDKSVRIEESELAILKEFIDKTGYFRFSIYLKLMKDIEGVTVIDIIKTCQLDGYIRDNLFSFTTRLEMFWKKTIVDTMCLNYETNDFFHNSQCYLDKKIYKNDEWGNLIIQEFNKSFFSNNSPAFKHHKNKKKNCIPIWALFEGLTFGQINTFITQLDARYYNAWVSSIYNNPAYKKPMKSWITVIRTSRNRSAHNSRIYGLKAPDVPMILKKTSRNYFSDNKSKNISSTLLFGTLYVIKHLFMYENDHIKENWNNFIYKLNDKLLEIKKIEKSQYGFSEDWVKQLEIID</sequence>
<keyword evidence="1" id="KW-0614">Plasmid</keyword>
<reference evidence="1" key="3">
    <citation type="submission" date="2005-03" db="EMBL/GenBank/DDBJ databases">
        <authorList>
            <person name="Chopin M.C."/>
        </authorList>
    </citation>
    <scope>NUCLEOTIDE SEQUENCE</scope>
    <source>
        <strain evidence="1">IL964</strain>
        <plasmid evidence="1">pIL105</plasmid>
    </source>
</reference>
<accession>Q48717</accession>
<proteinExistence type="predicted"/>
<reference evidence="1" key="1">
    <citation type="journal article" date="1995" name="J. Bacteriol.">
        <title>Characterization of the lactococcal abiD1 gene coding for phage abortive infection.</title>
        <authorList>
            <person name="Anba J."/>
            <person name="Bidnenko E."/>
            <person name="Hillier A."/>
            <person name="Ehrlich D."/>
            <person name="Chopin M.C."/>
        </authorList>
    </citation>
    <scope>NUCLEOTIDE SEQUENCE</scope>
    <source>
        <strain evidence="1">IL964</strain>
        <plasmid evidence="1">pIL105</plasmid>
    </source>
</reference>
<geneLocation type="plasmid" evidence="1">
    <name>pIL105</name>
</geneLocation>
<gene>
    <name evidence="1" type="primary">abiD1</name>
</gene>
<dbReference type="PIRSF" id="PIRSF034934">
    <property type="entry name" value="AbiF_AbiD"/>
    <property type="match status" value="1"/>
</dbReference>
<dbReference type="AlphaFoldDB" id="Q48717"/>
<evidence type="ECO:0000313" key="1">
    <source>
        <dbReference type="EMBL" id="AAA79209.2"/>
    </source>
</evidence>